<organism evidence="2 3">
    <name type="scientific">Hypothenemus hampei</name>
    <name type="common">Coffee berry borer</name>
    <dbReference type="NCBI Taxonomy" id="57062"/>
    <lineage>
        <taxon>Eukaryota</taxon>
        <taxon>Metazoa</taxon>
        <taxon>Ecdysozoa</taxon>
        <taxon>Arthropoda</taxon>
        <taxon>Hexapoda</taxon>
        <taxon>Insecta</taxon>
        <taxon>Pterygota</taxon>
        <taxon>Neoptera</taxon>
        <taxon>Endopterygota</taxon>
        <taxon>Coleoptera</taxon>
        <taxon>Polyphaga</taxon>
        <taxon>Cucujiformia</taxon>
        <taxon>Curculionidae</taxon>
        <taxon>Scolytinae</taxon>
        <taxon>Hypothenemus</taxon>
    </lineage>
</organism>
<dbReference type="EMBL" id="JBDJPC010000005">
    <property type="protein sequence ID" value="KAL1500875.1"/>
    <property type="molecule type" value="Genomic_DNA"/>
</dbReference>
<dbReference type="AlphaFoldDB" id="A0ABD1EQ32"/>
<proteinExistence type="predicted"/>
<gene>
    <name evidence="2" type="ORF">ABEB36_006300</name>
</gene>
<feature type="region of interest" description="Disordered" evidence="1">
    <location>
        <begin position="45"/>
        <end position="68"/>
    </location>
</feature>
<keyword evidence="3" id="KW-1185">Reference proteome</keyword>
<evidence type="ECO:0000313" key="3">
    <source>
        <dbReference type="Proteomes" id="UP001566132"/>
    </source>
</evidence>
<dbReference type="Proteomes" id="UP001566132">
    <property type="component" value="Unassembled WGS sequence"/>
</dbReference>
<comment type="caution">
    <text evidence="2">The sequence shown here is derived from an EMBL/GenBank/DDBJ whole genome shotgun (WGS) entry which is preliminary data.</text>
</comment>
<accession>A0ABD1EQ32</accession>
<evidence type="ECO:0000256" key="1">
    <source>
        <dbReference type="SAM" id="MobiDB-lite"/>
    </source>
</evidence>
<name>A0ABD1EQ32_HYPHA</name>
<reference evidence="2 3" key="1">
    <citation type="submission" date="2024-05" db="EMBL/GenBank/DDBJ databases">
        <title>Genetic variation in Jamaican populations of the coffee berry borer (Hypothenemus hampei).</title>
        <authorList>
            <person name="Errbii M."/>
            <person name="Myrie A."/>
        </authorList>
    </citation>
    <scope>NUCLEOTIDE SEQUENCE [LARGE SCALE GENOMIC DNA]</scope>
    <source>
        <strain evidence="2">JA-Hopewell-2020-01-JO</strain>
        <tissue evidence="2">Whole body</tissue>
    </source>
</reference>
<sequence length="68" mass="7897">MPSTSSLMGSATRYISGRNAMQTVYWIRPTDGNQHKFLKLSKTCNFQKGSKPPRNVQEMQHRTQFYDN</sequence>
<protein>
    <submittedName>
        <fullName evidence="2">Uncharacterized protein</fullName>
    </submittedName>
</protein>
<evidence type="ECO:0000313" key="2">
    <source>
        <dbReference type="EMBL" id="KAL1500875.1"/>
    </source>
</evidence>